<keyword evidence="6" id="KW-1185">Reference proteome</keyword>
<evidence type="ECO:0000313" key="5">
    <source>
        <dbReference type="EMBL" id="SFF33915.1"/>
    </source>
</evidence>
<dbReference type="AlphaFoldDB" id="A0A1I2HUS2"/>
<accession>A0A1I2HUS2</accession>
<sequence>MTKQDVIQRISERTGLDPMTSRLIVESFFDVVKDALVEGEPIYIRTFESFILKQRAQKTGRNIIQNTAVTIAAHKVPSFKPSSVFMNQVKAQLVPTKEKKG</sequence>
<evidence type="ECO:0000256" key="2">
    <source>
        <dbReference type="ARBA" id="ARBA00023067"/>
    </source>
</evidence>
<evidence type="ECO:0000256" key="4">
    <source>
        <dbReference type="RuleBase" id="RU003939"/>
    </source>
</evidence>
<dbReference type="Gene3D" id="4.10.520.10">
    <property type="entry name" value="IHF-like DNA-binding proteins"/>
    <property type="match status" value="1"/>
</dbReference>
<proteinExistence type="inferred from homology"/>
<dbReference type="RefSeq" id="WP_093835194.1">
    <property type="nucleotide sequence ID" value="NZ_FOLQ01000050.1"/>
</dbReference>
<dbReference type="InterPro" id="IPR000119">
    <property type="entry name" value="Hist_DNA-bd"/>
</dbReference>
<keyword evidence="2" id="KW-0226">DNA condensation</keyword>
<dbReference type="GO" id="GO:0003677">
    <property type="term" value="F:DNA binding"/>
    <property type="evidence" value="ECO:0007669"/>
    <property type="project" value="UniProtKB-KW"/>
</dbReference>
<evidence type="ECO:0000256" key="3">
    <source>
        <dbReference type="ARBA" id="ARBA00023125"/>
    </source>
</evidence>
<protein>
    <submittedName>
        <fullName evidence="5">DNA-binding protein HU-beta</fullName>
    </submittedName>
</protein>
<comment type="similarity">
    <text evidence="1 4">Belongs to the bacterial histone-like protein family.</text>
</comment>
<evidence type="ECO:0000256" key="1">
    <source>
        <dbReference type="ARBA" id="ARBA00010529"/>
    </source>
</evidence>
<dbReference type="SUPFAM" id="SSF47729">
    <property type="entry name" value="IHF-like DNA-binding proteins"/>
    <property type="match status" value="1"/>
</dbReference>
<dbReference type="PANTHER" id="PTHR33175:SF3">
    <property type="entry name" value="DNA-BINDING PROTEIN HU-BETA"/>
    <property type="match status" value="1"/>
</dbReference>
<dbReference type="CDD" id="cd13836">
    <property type="entry name" value="IHF_B"/>
    <property type="match status" value="1"/>
</dbReference>
<dbReference type="GO" id="GO:0030527">
    <property type="term" value="F:structural constituent of chromatin"/>
    <property type="evidence" value="ECO:0007669"/>
    <property type="project" value="InterPro"/>
</dbReference>
<organism evidence="5 6">
    <name type="scientific">Spirosoma endophyticum</name>
    <dbReference type="NCBI Taxonomy" id="662367"/>
    <lineage>
        <taxon>Bacteria</taxon>
        <taxon>Pseudomonadati</taxon>
        <taxon>Bacteroidota</taxon>
        <taxon>Cytophagia</taxon>
        <taxon>Cytophagales</taxon>
        <taxon>Cytophagaceae</taxon>
        <taxon>Spirosoma</taxon>
    </lineage>
</organism>
<dbReference type="InterPro" id="IPR010992">
    <property type="entry name" value="IHF-like_DNA-bd_dom_sf"/>
</dbReference>
<dbReference type="PANTHER" id="PTHR33175">
    <property type="entry name" value="DNA-BINDING PROTEIN HU"/>
    <property type="match status" value="1"/>
</dbReference>
<gene>
    <name evidence="5" type="ORF">SAMN05216167_1507</name>
</gene>
<dbReference type="SMART" id="SM00411">
    <property type="entry name" value="BHL"/>
    <property type="match status" value="1"/>
</dbReference>
<name>A0A1I2HUS2_9BACT</name>
<evidence type="ECO:0000313" key="6">
    <source>
        <dbReference type="Proteomes" id="UP000198598"/>
    </source>
</evidence>
<dbReference type="STRING" id="662367.SAMN05216167_1507"/>
<dbReference type="OrthoDB" id="9799835at2"/>
<dbReference type="EMBL" id="FOLQ01000050">
    <property type="protein sequence ID" value="SFF33915.1"/>
    <property type="molecule type" value="Genomic_DNA"/>
</dbReference>
<dbReference type="Pfam" id="PF00216">
    <property type="entry name" value="Bac_DNA_binding"/>
    <property type="match status" value="1"/>
</dbReference>
<dbReference type="Proteomes" id="UP000198598">
    <property type="component" value="Unassembled WGS sequence"/>
</dbReference>
<reference evidence="5 6" key="1">
    <citation type="submission" date="2016-10" db="EMBL/GenBank/DDBJ databases">
        <authorList>
            <person name="de Groot N.N."/>
        </authorList>
    </citation>
    <scope>NUCLEOTIDE SEQUENCE [LARGE SCALE GENOMIC DNA]</scope>
    <source>
        <strain evidence="5 6">DSM 26130</strain>
    </source>
</reference>
<keyword evidence="3 5" id="KW-0238">DNA-binding</keyword>
<dbReference type="GO" id="GO:0005829">
    <property type="term" value="C:cytosol"/>
    <property type="evidence" value="ECO:0007669"/>
    <property type="project" value="TreeGrafter"/>
</dbReference>
<dbReference type="GO" id="GO:0030261">
    <property type="term" value="P:chromosome condensation"/>
    <property type="evidence" value="ECO:0007669"/>
    <property type="project" value="UniProtKB-KW"/>
</dbReference>